<dbReference type="OrthoDB" id="1703232at2759"/>
<dbReference type="EMBL" id="NKXS01003142">
    <property type="protein sequence ID" value="PIN10757.1"/>
    <property type="molecule type" value="Genomic_DNA"/>
</dbReference>
<name>A0A2G9GZP5_9LAMI</name>
<sequence>MNSRQHLLDSLTAHISLYYSQTHTRNPNPTLSPTIRPAVLRWFSSLSVHQRRAQLTTIDANFIAILLQMKEKIQSHGCGRFIILPDLAQNDDSTLPTLCYRKSEGLLARFSESNKAELAIHESVELFSSKEGERDGNGNGFPCLDATCVAEGLVEDVSRFVEIMDEITNGEFLRGGEDGEMAGEWVELGWLKDKGYYSLEEFFVNRMEVALRLAWLNCNSGKKRGVKLKEKLSAAGVAANLFWRKKGCVDWWEKLDDSLKKKVYCAYLGKAARSLVISALFSAAQFGGCHKEKLFFSSLDCVNSISDIVLRKLRELLMVISLDCTKFELLGDGSMDSLSKKVNEKHTANNRKKKGKNHNKKSNPIPRPRQDDSKPIEPAKGKGDEILCINNEDIRQSNKFDCKVPKQDLAQQNLSSADAMVVFFFP</sequence>
<protein>
    <submittedName>
        <fullName evidence="2">Uncharacterized protein</fullName>
    </submittedName>
</protein>
<comment type="caution">
    <text evidence="2">The sequence shown here is derived from an EMBL/GenBank/DDBJ whole genome shotgun (WGS) entry which is preliminary data.</text>
</comment>
<feature type="compositionally biased region" description="Basic and acidic residues" evidence="1">
    <location>
        <begin position="368"/>
        <end position="381"/>
    </location>
</feature>
<gene>
    <name evidence="2" type="ORF">CDL12_16656</name>
</gene>
<dbReference type="AlphaFoldDB" id="A0A2G9GZP5"/>
<accession>A0A2G9GZP5</accession>
<reference evidence="3" key="1">
    <citation type="journal article" date="2018" name="Gigascience">
        <title>Genome assembly of the Pink Ipe (Handroanthus impetiginosus, Bignoniaceae), a highly valued, ecologically keystone Neotropical timber forest tree.</title>
        <authorList>
            <person name="Silva-Junior O.B."/>
            <person name="Grattapaglia D."/>
            <person name="Novaes E."/>
            <person name="Collevatti R.G."/>
        </authorList>
    </citation>
    <scope>NUCLEOTIDE SEQUENCE [LARGE SCALE GENOMIC DNA]</scope>
    <source>
        <strain evidence="3">cv. UFG-1</strain>
    </source>
</reference>
<dbReference type="Proteomes" id="UP000231279">
    <property type="component" value="Unassembled WGS sequence"/>
</dbReference>
<evidence type="ECO:0000313" key="3">
    <source>
        <dbReference type="Proteomes" id="UP000231279"/>
    </source>
</evidence>
<dbReference type="STRING" id="429701.A0A2G9GZP5"/>
<organism evidence="2 3">
    <name type="scientific">Handroanthus impetiginosus</name>
    <dbReference type="NCBI Taxonomy" id="429701"/>
    <lineage>
        <taxon>Eukaryota</taxon>
        <taxon>Viridiplantae</taxon>
        <taxon>Streptophyta</taxon>
        <taxon>Embryophyta</taxon>
        <taxon>Tracheophyta</taxon>
        <taxon>Spermatophyta</taxon>
        <taxon>Magnoliopsida</taxon>
        <taxon>eudicotyledons</taxon>
        <taxon>Gunneridae</taxon>
        <taxon>Pentapetalae</taxon>
        <taxon>asterids</taxon>
        <taxon>lamiids</taxon>
        <taxon>Lamiales</taxon>
        <taxon>Bignoniaceae</taxon>
        <taxon>Crescentiina</taxon>
        <taxon>Tabebuia alliance</taxon>
        <taxon>Handroanthus</taxon>
    </lineage>
</organism>
<evidence type="ECO:0000313" key="2">
    <source>
        <dbReference type="EMBL" id="PIN10757.1"/>
    </source>
</evidence>
<evidence type="ECO:0000256" key="1">
    <source>
        <dbReference type="SAM" id="MobiDB-lite"/>
    </source>
</evidence>
<keyword evidence="3" id="KW-1185">Reference proteome</keyword>
<feature type="compositionally biased region" description="Basic residues" evidence="1">
    <location>
        <begin position="348"/>
        <end position="361"/>
    </location>
</feature>
<feature type="region of interest" description="Disordered" evidence="1">
    <location>
        <begin position="340"/>
        <end position="381"/>
    </location>
</feature>
<proteinExistence type="predicted"/>